<feature type="compositionally biased region" description="Basic and acidic residues" evidence="4">
    <location>
        <begin position="954"/>
        <end position="987"/>
    </location>
</feature>
<feature type="region of interest" description="Disordered" evidence="4">
    <location>
        <begin position="999"/>
        <end position="1061"/>
    </location>
</feature>
<dbReference type="AlphaFoldDB" id="A0A8C4TFM7"/>
<feature type="compositionally biased region" description="Basic and acidic residues" evidence="4">
    <location>
        <begin position="760"/>
        <end position="778"/>
    </location>
</feature>
<dbReference type="GO" id="GO:0030424">
    <property type="term" value="C:axon"/>
    <property type="evidence" value="ECO:0007669"/>
    <property type="project" value="TreeGrafter"/>
</dbReference>
<dbReference type="PRINTS" id="PR01248">
    <property type="entry name" value="TYPE1KERATIN"/>
</dbReference>
<keyword evidence="2 3" id="KW-0175">Coiled coil</keyword>
<dbReference type="FunFam" id="1.20.5.1160:FF:000001">
    <property type="entry name" value="Keratin type II"/>
    <property type="match status" value="1"/>
</dbReference>
<feature type="region of interest" description="Disordered" evidence="4">
    <location>
        <begin position="951"/>
        <end position="987"/>
    </location>
</feature>
<dbReference type="PANTHER" id="PTHR45652">
    <property type="entry name" value="GLIAL FIBRILLARY ACIDIC PROTEIN"/>
    <property type="match status" value="1"/>
</dbReference>
<dbReference type="Gene3D" id="1.20.5.170">
    <property type="match status" value="1"/>
</dbReference>
<feature type="compositionally biased region" description="Basic and acidic residues" evidence="4">
    <location>
        <begin position="999"/>
        <end position="1011"/>
    </location>
</feature>
<accession>A0A8C4TFM7</accession>
<dbReference type="InterPro" id="IPR039008">
    <property type="entry name" value="IF_rod_dom"/>
</dbReference>
<reference evidence="6" key="2">
    <citation type="submission" date="2025-08" db="UniProtKB">
        <authorList>
            <consortium name="Ensembl"/>
        </authorList>
    </citation>
    <scope>IDENTIFICATION</scope>
</reference>
<dbReference type="SMART" id="SM01391">
    <property type="entry name" value="Filament"/>
    <property type="match status" value="1"/>
</dbReference>
<dbReference type="InterPro" id="IPR050405">
    <property type="entry name" value="Intermediate_filament"/>
</dbReference>
<name>A0A8C4TFM7_ERPCA</name>
<evidence type="ECO:0000313" key="6">
    <source>
        <dbReference type="Ensembl" id="ENSECRP00000031720.1"/>
    </source>
</evidence>
<dbReference type="Ensembl" id="ENSECRT00000032391.1">
    <property type="protein sequence ID" value="ENSECRP00000031720.1"/>
    <property type="gene ID" value="ENSECRG00000021486.1"/>
</dbReference>
<feature type="compositionally biased region" description="Polar residues" evidence="4">
    <location>
        <begin position="862"/>
        <end position="880"/>
    </location>
</feature>
<sequence>MSYSVDYGQRSLHGRVKGDSMRFQSKRQPHFASEVTSFKSPTGFVSAPLTKSNTMIKQTFKTPVVWQSSEVQGRRVLGEIEHKHVSEKELLQGLNDRFAGFIDKVHRLESQNKILESELTELRQKQISRSSLSEVYDPEIKELREHIRQVSFQKNRIEMERYHLEEDFTMLREKCENEARIRSDIEATITTLKKDIKDAYLLKMELEQKALSLADEIVFLKNDHGEEVSEMMIQIRQAELAVEVKDPVKLDIASALREIRKQLEGQTSTSMKHDECFKTRMAKLTKAAEVNSKALKDTKQEIHEHHRQLQSKSMELETIKGTKEGLERQLTNLEERHDAEITQYQHTIQQLEHELKHTKCELSGYLREYQDLLNVKMALDVEIASYRKLLEGEETRFSLVAGAQLSMPHVYRQSPIYTLPRVTKKASYRQEPQYKFVEEIITETTKEVEMTEIEDLQEQLISTKEESKEKDTSEEASVTEAATMLTSTLPDTLHMGEETVQDSVKSEVTSGGGEDEAEAEASKDELRDVKAIQGKSQINTSEEVEECLKNTPADEAEIEKGGQVSDTISAPGKMIMETMGFKSEDEQKEMGLKDQEKQMPEESTFRDTVIQDACKEECEDVMLKPEEHPIKKETTEKDETSVMDTEETENPTGQNARHVDGSESEHLLMVEKTVNNKVEDREDAQSIRVESQEGIMKEMEEVRITGLDPVVQVTDKQHEFQDGQASSPLKSETCEPPLVTEMASEFETTKEETIKSHMIAKDKYSKQTETPEVKEIRDTTLINENMKTEVEETIKMDQDEPNMETHGEENLDNVASQSKEDNEKQEKMHSRTKKDTVKLEEDNKKQEKMHSQTKEDNENQGKLESPTNNINEKLKNMTSPSKEDNEKQEKIESPTKEDNKKLEIMKPSTEEDSEKQEKIEFPAREDDGKLGNMTPLFKEDIKKCVEIELSTEQDNAKQEKIDSPTKEAVSDRKNDEQEGKQFELKDSVNKDDLFKSKLIPEIKPHKEKDGEFQVVHSPTLTRSEDVLQTQHDGEDSSSRGPMNINEHQKDKTEEDGGNIITDRKLKEGLSLVTVSEEIRDSTLDSCLENGFDKQSPHLSG</sequence>
<feature type="domain" description="IF rod" evidence="5">
    <location>
        <begin position="87"/>
        <end position="397"/>
    </location>
</feature>
<feature type="region of interest" description="Disordered" evidence="4">
    <location>
        <begin position="760"/>
        <end position="934"/>
    </location>
</feature>
<gene>
    <name evidence="6" type="primary">LOC114645597</name>
</gene>
<dbReference type="GO" id="GO:0033693">
    <property type="term" value="P:neurofilament bundle assembly"/>
    <property type="evidence" value="ECO:0007669"/>
    <property type="project" value="TreeGrafter"/>
</dbReference>
<evidence type="ECO:0000256" key="3">
    <source>
        <dbReference type="SAM" id="Coils"/>
    </source>
</evidence>
<feature type="region of interest" description="Disordered" evidence="4">
    <location>
        <begin position="620"/>
        <end position="665"/>
    </location>
</feature>
<feature type="compositionally biased region" description="Basic and acidic residues" evidence="4">
    <location>
        <begin position="881"/>
        <end position="904"/>
    </location>
</feature>
<dbReference type="PROSITE" id="PS51842">
    <property type="entry name" value="IF_ROD_2"/>
    <property type="match status" value="1"/>
</dbReference>
<dbReference type="GO" id="GO:0099160">
    <property type="term" value="C:postsynaptic intermediate filament cytoskeleton"/>
    <property type="evidence" value="ECO:0007669"/>
    <property type="project" value="TreeGrafter"/>
</dbReference>
<dbReference type="Gene3D" id="1.20.5.500">
    <property type="entry name" value="Single helix bin"/>
    <property type="match status" value="1"/>
</dbReference>
<dbReference type="InterPro" id="IPR002957">
    <property type="entry name" value="Keratin_I"/>
</dbReference>
<keyword evidence="1" id="KW-0403">Intermediate filament</keyword>
<feature type="region of interest" description="Disordered" evidence="4">
    <location>
        <begin position="550"/>
        <end position="607"/>
    </location>
</feature>
<evidence type="ECO:0000256" key="1">
    <source>
        <dbReference type="ARBA" id="ARBA00022754"/>
    </source>
</evidence>
<dbReference type="GO" id="GO:0005200">
    <property type="term" value="F:structural constituent of cytoskeleton"/>
    <property type="evidence" value="ECO:0007669"/>
    <property type="project" value="TreeGrafter"/>
</dbReference>
<organism evidence="6 7">
    <name type="scientific">Erpetoichthys calabaricus</name>
    <name type="common">Rope fish</name>
    <name type="synonym">Calamoichthys calabaricus</name>
    <dbReference type="NCBI Taxonomy" id="27687"/>
    <lineage>
        <taxon>Eukaryota</taxon>
        <taxon>Metazoa</taxon>
        <taxon>Chordata</taxon>
        <taxon>Craniata</taxon>
        <taxon>Vertebrata</taxon>
        <taxon>Euteleostomi</taxon>
        <taxon>Actinopterygii</taxon>
        <taxon>Polypteriformes</taxon>
        <taxon>Polypteridae</taxon>
        <taxon>Erpetoichthys</taxon>
    </lineage>
</organism>
<feature type="compositionally biased region" description="Basic and acidic residues" evidence="4">
    <location>
        <begin position="582"/>
        <end position="605"/>
    </location>
</feature>
<dbReference type="SUPFAM" id="SSF64593">
    <property type="entry name" value="Intermediate filament protein, coiled coil region"/>
    <property type="match status" value="2"/>
</dbReference>
<dbReference type="Proteomes" id="UP000694620">
    <property type="component" value="Chromosome 2"/>
</dbReference>
<feature type="region of interest" description="Disordered" evidence="4">
    <location>
        <begin position="500"/>
        <end position="534"/>
    </location>
</feature>
<dbReference type="GeneTree" id="ENSGT00940000161685"/>
<evidence type="ECO:0000256" key="4">
    <source>
        <dbReference type="SAM" id="MobiDB-lite"/>
    </source>
</evidence>
<feature type="coiled-coil region" evidence="3">
    <location>
        <begin position="189"/>
        <end position="223"/>
    </location>
</feature>
<feature type="compositionally biased region" description="Polar residues" evidence="4">
    <location>
        <begin position="1016"/>
        <end position="1030"/>
    </location>
</feature>
<protein>
    <submittedName>
        <fullName evidence="6">Neurofilament medium polypeptide-like</fullName>
    </submittedName>
</protein>
<feature type="coiled-coil region" evidence="3">
    <location>
        <begin position="295"/>
        <end position="368"/>
    </location>
</feature>
<proteinExistence type="predicted"/>
<dbReference type="FunFam" id="1.20.5.170:FF:000002">
    <property type="entry name" value="Type I keratin KA11"/>
    <property type="match status" value="1"/>
</dbReference>
<feature type="compositionally biased region" description="Basic and acidic residues" evidence="4">
    <location>
        <begin position="915"/>
        <end position="929"/>
    </location>
</feature>
<feature type="compositionally biased region" description="Basic and acidic residues" evidence="4">
    <location>
        <begin position="620"/>
        <end position="640"/>
    </location>
</feature>
<feature type="compositionally biased region" description="Basic and acidic residues" evidence="4">
    <location>
        <begin position="786"/>
        <end position="809"/>
    </location>
</feature>
<feature type="coiled-coil region" evidence="3">
    <location>
        <begin position="446"/>
        <end position="473"/>
    </location>
</feature>
<evidence type="ECO:0000259" key="5">
    <source>
        <dbReference type="PROSITE" id="PS51842"/>
    </source>
</evidence>
<dbReference type="Pfam" id="PF00038">
    <property type="entry name" value="Filament"/>
    <property type="match status" value="1"/>
</dbReference>
<evidence type="ECO:0000256" key="2">
    <source>
        <dbReference type="ARBA" id="ARBA00023054"/>
    </source>
</evidence>
<evidence type="ECO:0000313" key="7">
    <source>
        <dbReference type="Proteomes" id="UP000694620"/>
    </source>
</evidence>
<feature type="compositionally biased region" description="Basic and acidic residues" evidence="4">
    <location>
        <begin position="520"/>
        <end position="530"/>
    </location>
</feature>
<dbReference type="PANTHER" id="PTHR45652:SF10">
    <property type="entry name" value="NEUROFILAMENT MEDIUM POLYPEPTIDE ISOFORM X1"/>
    <property type="match status" value="1"/>
</dbReference>
<reference evidence="6" key="1">
    <citation type="submission" date="2021-06" db="EMBL/GenBank/DDBJ databases">
        <authorList>
            <consortium name="Wellcome Sanger Institute Data Sharing"/>
        </authorList>
    </citation>
    <scope>NUCLEOTIDE SEQUENCE [LARGE SCALE GENOMIC DNA]</scope>
</reference>
<reference evidence="6" key="3">
    <citation type="submission" date="2025-09" db="UniProtKB">
        <authorList>
            <consortium name="Ensembl"/>
        </authorList>
    </citation>
    <scope>IDENTIFICATION</scope>
</reference>
<dbReference type="Gene3D" id="1.20.5.1160">
    <property type="entry name" value="Vasodilator-stimulated phosphoprotein"/>
    <property type="match status" value="1"/>
</dbReference>
<dbReference type="GO" id="GO:0005882">
    <property type="term" value="C:intermediate filament"/>
    <property type="evidence" value="ECO:0007669"/>
    <property type="project" value="UniProtKB-KW"/>
</dbReference>
<dbReference type="GO" id="GO:0005737">
    <property type="term" value="C:cytoplasm"/>
    <property type="evidence" value="ECO:0007669"/>
    <property type="project" value="TreeGrafter"/>
</dbReference>
<feature type="compositionally biased region" description="Basic and acidic residues" evidence="4">
    <location>
        <begin position="818"/>
        <end position="861"/>
    </location>
</feature>
<keyword evidence="7" id="KW-1185">Reference proteome</keyword>
<feature type="coiled-coil region" evidence="3">
    <location>
        <begin position="105"/>
        <end position="160"/>
    </location>
</feature>